<proteinExistence type="predicted"/>
<keyword evidence="3" id="KW-1185">Reference proteome</keyword>
<evidence type="ECO:0000313" key="3">
    <source>
        <dbReference type="Proteomes" id="UP000799441"/>
    </source>
</evidence>
<gene>
    <name evidence="2" type="ORF">K431DRAFT_29212</name>
</gene>
<feature type="region of interest" description="Disordered" evidence="1">
    <location>
        <begin position="1"/>
        <end position="23"/>
    </location>
</feature>
<organism evidence="2 3">
    <name type="scientific">Polychaeton citri CBS 116435</name>
    <dbReference type="NCBI Taxonomy" id="1314669"/>
    <lineage>
        <taxon>Eukaryota</taxon>
        <taxon>Fungi</taxon>
        <taxon>Dikarya</taxon>
        <taxon>Ascomycota</taxon>
        <taxon>Pezizomycotina</taxon>
        <taxon>Dothideomycetes</taxon>
        <taxon>Dothideomycetidae</taxon>
        <taxon>Capnodiales</taxon>
        <taxon>Capnodiaceae</taxon>
        <taxon>Polychaeton</taxon>
    </lineage>
</organism>
<evidence type="ECO:0000256" key="1">
    <source>
        <dbReference type="SAM" id="MobiDB-lite"/>
    </source>
</evidence>
<dbReference type="EMBL" id="MU003777">
    <property type="protein sequence ID" value="KAF2723380.1"/>
    <property type="molecule type" value="Genomic_DNA"/>
</dbReference>
<accession>A0A9P4QBY4</accession>
<name>A0A9P4QBY4_9PEZI</name>
<protein>
    <submittedName>
        <fullName evidence="2">Uncharacterized protein</fullName>
    </submittedName>
</protein>
<evidence type="ECO:0000313" key="2">
    <source>
        <dbReference type="EMBL" id="KAF2723380.1"/>
    </source>
</evidence>
<sequence>MLPLVWLSGTDGSSIGSEDGAGGGVVSMVGRSAGACSAGTTGSSKRLGSSGWGRLNASSG</sequence>
<reference evidence="2" key="1">
    <citation type="journal article" date="2020" name="Stud. Mycol.">
        <title>101 Dothideomycetes genomes: a test case for predicting lifestyles and emergence of pathogens.</title>
        <authorList>
            <person name="Haridas S."/>
            <person name="Albert R."/>
            <person name="Binder M."/>
            <person name="Bloem J."/>
            <person name="Labutti K."/>
            <person name="Salamov A."/>
            <person name="Andreopoulos B."/>
            <person name="Baker S."/>
            <person name="Barry K."/>
            <person name="Bills G."/>
            <person name="Bluhm B."/>
            <person name="Cannon C."/>
            <person name="Castanera R."/>
            <person name="Culley D."/>
            <person name="Daum C."/>
            <person name="Ezra D."/>
            <person name="Gonzalez J."/>
            <person name="Henrissat B."/>
            <person name="Kuo A."/>
            <person name="Liang C."/>
            <person name="Lipzen A."/>
            <person name="Lutzoni F."/>
            <person name="Magnuson J."/>
            <person name="Mondo S."/>
            <person name="Nolan M."/>
            <person name="Ohm R."/>
            <person name="Pangilinan J."/>
            <person name="Park H.-J."/>
            <person name="Ramirez L."/>
            <person name="Alfaro M."/>
            <person name="Sun H."/>
            <person name="Tritt A."/>
            <person name="Yoshinaga Y."/>
            <person name="Zwiers L.-H."/>
            <person name="Turgeon B."/>
            <person name="Goodwin S."/>
            <person name="Spatafora J."/>
            <person name="Crous P."/>
            <person name="Grigoriev I."/>
        </authorList>
    </citation>
    <scope>NUCLEOTIDE SEQUENCE</scope>
    <source>
        <strain evidence="2">CBS 116435</strain>
    </source>
</reference>
<feature type="region of interest" description="Disordered" evidence="1">
    <location>
        <begin position="36"/>
        <end position="60"/>
    </location>
</feature>
<comment type="caution">
    <text evidence="2">The sequence shown here is derived from an EMBL/GenBank/DDBJ whole genome shotgun (WGS) entry which is preliminary data.</text>
</comment>
<dbReference type="AlphaFoldDB" id="A0A9P4QBY4"/>
<dbReference type="Proteomes" id="UP000799441">
    <property type="component" value="Unassembled WGS sequence"/>
</dbReference>
<feature type="compositionally biased region" description="Polar residues" evidence="1">
    <location>
        <begin position="38"/>
        <end position="47"/>
    </location>
</feature>
<dbReference type="OrthoDB" id="5422928at2759"/>